<evidence type="ECO:0000259" key="14">
    <source>
        <dbReference type="PROSITE" id="PS50022"/>
    </source>
</evidence>
<keyword evidence="12" id="KW-0326">Glycosidase</keyword>
<dbReference type="RefSeq" id="WP_036873961.1">
    <property type="nucleotide sequence ID" value="NZ_JRFA01000015.1"/>
</dbReference>
<evidence type="ECO:0000256" key="8">
    <source>
        <dbReference type="ARBA" id="ARBA00022801"/>
    </source>
</evidence>
<comment type="cofactor">
    <cofactor evidence="2">
        <name>Ca(2+)</name>
        <dbReference type="ChEBI" id="CHEBI:29108"/>
    </cofactor>
</comment>
<proteinExistence type="inferred from homology"/>
<dbReference type="InterPro" id="IPR011013">
    <property type="entry name" value="Gal_mutarotase_sf_dom"/>
</dbReference>
<evidence type="ECO:0000256" key="12">
    <source>
        <dbReference type="ARBA" id="ARBA00023295"/>
    </source>
</evidence>
<evidence type="ECO:0000256" key="7">
    <source>
        <dbReference type="ARBA" id="ARBA00022670"/>
    </source>
</evidence>
<dbReference type="Proteomes" id="UP000030103">
    <property type="component" value="Unassembled WGS sequence"/>
</dbReference>
<dbReference type="InterPro" id="IPR013783">
    <property type="entry name" value="Ig-like_fold"/>
</dbReference>
<keyword evidence="10" id="KW-0106">Calcium</keyword>
<dbReference type="Pfam" id="PF02837">
    <property type="entry name" value="Glyco_hydro_2_N"/>
    <property type="match status" value="1"/>
</dbReference>
<evidence type="ECO:0000313" key="15">
    <source>
        <dbReference type="EMBL" id="KGN74202.1"/>
    </source>
</evidence>
<dbReference type="Gene3D" id="2.60.120.260">
    <property type="entry name" value="Galactose-binding domain-like"/>
    <property type="match status" value="2"/>
</dbReference>
<organism evidence="15 16">
    <name type="scientific">Porphyromonas macacae</name>
    <dbReference type="NCBI Taxonomy" id="28115"/>
    <lineage>
        <taxon>Bacteria</taxon>
        <taxon>Pseudomonadati</taxon>
        <taxon>Bacteroidota</taxon>
        <taxon>Bacteroidia</taxon>
        <taxon>Bacteroidales</taxon>
        <taxon>Porphyromonadaceae</taxon>
        <taxon>Porphyromonas</taxon>
    </lineage>
</organism>
<dbReference type="InterPro" id="IPR006104">
    <property type="entry name" value="Glyco_hydro_2_N"/>
</dbReference>
<evidence type="ECO:0000313" key="16">
    <source>
        <dbReference type="Proteomes" id="UP000030103"/>
    </source>
</evidence>
<dbReference type="InterPro" id="IPR000421">
    <property type="entry name" value="FA58C"/>
</dbReference>
<dbReference type="STRING" id="28115.HQ47_05940"/>
<evidence type="ECO:0000256" key="10">
    <source>
        <dbReference type="ARBA" id="ARBA00022837"/>
    </source>
</evidence>
<dbReference type="Pfam" id="PF00754">
    <property type="entry name" value="F5_F8_type_C"/>
    <property type="match status" value="1"/>
</dbReference>
<evidence type="ECO:0000256" key="5">
    <source>
        <dbReference type="ARBA" id="ARBA00011245"/>
    </source>
</evidence>
<dbReference type="Gene3D" id="2.60.40.10">
    <property type="entry name" value="Immunoglobulins"/>
    <property type="match status" value="2"/>
</dbReference>
<dbReference type="EMBL" id="JRFA01000015">
    <property type="protein sequence ID" value="KGN74202.1"/>
    <property type="molecule type" value="Genomic_DNA"/>
</dbReference>
<comment type="caution">
    <text evidence="15">The sequence shown here is derived from an EMBL/GenBank/DDBJ whole genome shotgun (WGS) entry which is preliminary data.</text>
</comment>
<dbReference type="Pfam" id="PF02836">
    <property type="entry name" value="Glyco_hydro_2_C"/>
    <property type="match status" value="1"/>
</dbReference>
<evidence type="ECO:0000256" key="6">
    <source>
        <dbReference type="ARBA" id="ARBA00012756"/>
    </source>
</evidence>
<dbReference type="InterPro" id="IPR014718">
    <property type="entry name" value="GH-type_carb-bd"/>
</dbReference>
<evidence type="ECO:0000256" key="2">
    <source>
        <dbReference type="ARBA" id="ARBA00001913"/>
    </source>
</evidence>
<comment type="similarity">
    <text evidence="4">Belongs to the glycosyl hydrolase 2 family.</text>
</comment>
<dbReference type="InterPro" id="IPR032312">
    <property type="entry name" value="LacZ_4"/>
</dbReference>
<evidence type="ECO:0000256" key="13">
    <source>
        <dbReference type="ARBA" id="ARBA00032230"/>
    </source>
</evidence>
<dbReference type="GO" id="GO:0008234">
    <property type="term" value="F:cysteine-type peptidase activity"/>
    <property type="evidence" value="ECO:0007669"/>
    <property type="project" value="UniProtKB-KW"/>
</dbReference>
<evidence type="ECO:0000256" key="4">
    <source>
        <dbReference type="ARBA" id="ARBA00007401"/>
    </source>
</evidence>
<comment type="subunit">
    <text evidence="5">Monomer.</text>
</comment>
<reference evidence="15 16" key="1">
    <citation type="submission" date="2014-09" db="EMBL/GenBank/DDBJ databases">
        <title>Draft Genome Sequence of Porphyromonas macacae COT-192_OH2859.</title>
        <authorList>
            <person name="Wallis C."/>
            <person name="Deusch O."/>
            <person name="O'Flynn C."/>
            <person name="Davis I."/>
            <person name="Horsfall A."/>
            <person name="Kirkwood N."/>
            <person name="Harris S."/>
            <person name="Eisen J.A."/>
            <person name="Coil D.A."/>
            <person name="Darling A.E."/>
            <person name="Jospin G."/>
            <person name="Alexiev A."/>
        </authorList>
    </citation>
    <scope>NUCLEOTIDE SEQUENCE [LARGE SCALE GENOMIC DNA]</scope>
    <source>
        <strain evidence="16">COT-192 OH2859</strain>
    </source>
</reference>
<dbReference type="InterPro" id="IPR004199">
    <property type="entry name" value="B-gal_small/dom_5"/>
</dbReference>
<keyword evidence="8" id="KW-0378">Hydrolase</keyword>
<evidence type="ECO:0000256" key="3">
    <source>
        <dbReference type="ARBA" id="ARBA00006067"/>
    </source>
</evidence>
<dbReference type="SUPFAM" id="SSF51445">
    <property type="entry name" value="(Trans)glycosidases"/>
    <property type="match status" value="1"/>
</dbReference>
<dbReference type="SUPFAM" id="SSF49303">
    <property type="entry name" value="beta-Galactosidase/glucuronidase domain"/>
    <property type="match status" value="2"/>
</dbReference>
<keyword evidence="7" id="KW-0645">Protease</keyword>
<name>A0A0A2E965_9PORP</name>
<dbReference type="GO" id="GO:0005990">
    <property type="term" value="P:lactose catabolic process"/>
    <property type="evidence" value="ECO:0007669"/>
    <property type="project" value="TreeGrafter"/>
</dbReference>
<dbReference type="InterPro" id="IPR006102">
    <property type="entry name" value="Ig-like_GH2"/>
</dbReference>
<evidence type="ECO:0000256" key="9">
    <source>
        <dbReference type="ARBA" id="ARBA00022807"/>
    </source>
</evidence>
<dbReference type="Gene3D" id="2.70.98.10">
    <property type="match status" value="1"/>
</dbReference>
<dbReference type="InterPro" id="IPR017853">
    <property type="entry name" value="GH"/>
</dbReference>
<dbReference type="PANTHER" id="PTHR46323">
    <property type="entry name" value="BETA-GALACTOSIDASE"/>
    <property type="match status" value="1"/>
</dbReference>
<dbReference type="Gene3D" id="3.20.20.80">
    <property type="entry name" value="Glycosidases"/>
    <property type="match status" value="1"/>
</dbReference>
<feature type="domain" description="F5/8 type C" evidence="14">
    <location>
        <begin position="1185"/>
        <end position="1334"/>
    </location>
</feature>
<sequence>MLRLLLLFFLTGITLYAGEPLKGFRYAREKQPTGHEWESPEELSLNKEQPRAYFFSFPNKEAALNVLPEASDFVSSLNGNWKFKWVPVPEETPANFQDPDFDDSGWDDVRVPLSWNIYGIQPDGTQKYGVPIYVNQPVIFYHEIKEGDWKKGVMRTPPADWTVYKHRNEVGSFRRFFEIPTEWKGKEVFINFDGVDSFFYLWINGSYVGFSKNSRNAARFRITPYLKNGMNTLAVQVYRNSDGSFLEAQDMFRLPGIYRSVYLTAVPAIHIADLVAIPDLDAQYKNGVLNVECLIKNEKGKYAEKGMQVKFSLYENRLYSDEIVSDVLVRQTAAIIPGSGSQSCGSARVQLHLNEPELWSAEHPGRYTLIAELTDKKGRTVETVSIHTAFRKVEIKDTPASEDEFGLSGRYFYINGKTVKLKGVNRHETNPETGKVISREQMEREIMLMKRANINHVRNSHYPDDPYWYYLCDKYGIYLEDEANIESHQYYYGKASLSHPVEWRNAHVARVMEMVHSTVNRPSVVIWSLGNEAGPGDNFKAAYQAVKAFDRSRPVQYERNNSIVDMGSNQYPSIAWVNEAVKGTYDIKYPFHISEYAHSMGNACGNLKDYWQAIESTNFFCGAAIWDWVDQAMYNYTPEGVKYQAYGGNFGDYPNDGQFVMNGIMFADFKPKPQYFEVKKVYQYAAFGLVGAAEIEVFNKNYFTNLDDYVLAWQILKNGKIVEEGTSSVNGIEARKRALVTLPVNTAAYRESDAEYLLNVGLKLKEDKPWAEQGYMQAEEQFILNKPFLMPQLRREMPKSNSLTSMQNENLLTVKGEGFEVDFDLKKGTIDRLSYRNKPVIVSGNGPRLEPFRAFTNNDNWIYANWFALGLHNLQHRVTGFTSEMLKDGSVMLSFTVVSQAPYESEIKGGTSSGKNMINDLKDKPFTLDNFHFNTHQVWVIAPDGTIYFNAAINSNDSSVILPRLGYVVKVSNRFDRFNYYGRGPMGNYPDRKAGPPIGLYSSTVDEQMVPFPKPQDCANHEAVRWLSLTDCVGDGIEIMAADSMSAQILPYSALDMTLCGNLHNLKKSDVNYLHLDCAVTGLGGNSCGQGGPLKPDRVYGESRRFGFILKPLSKKEVEPEFGINSRLTPISIEQDAIGSITLTGTYGPVMYKLNNDKAHLYTQSFDFRKGGRIEVWYKDFPQIKRIIRLKPVDKIKTAVVKSSSEESGFGDATHLTDGENTTMWHSVYSVTVAKYPHWVVFDAGEERQLKGMTYLPRQDGSNTGDIKEYEVYLSSDGEHWDKPVAKGVFDNSKNEKRVSFTGKKKARYIKFVALSEQNGRDYASGAEMTILSD</sequence>
<accession>A0A0A2E965</accession>
<evidence type="ECO:0000256" key="1">
    <source>
        <dbReference type="ARBA" id="ARBA00001412"/>
    </source>
</evidence>
<dbReference type="InterPro" id="IPR006103">
    <property type="entry name" value="Glyco_hydro_2_cat"/>
</dbReference>
<comment type="similarity">
    <text evidence="3">Belongs to the peptidase C25 family.</text>
</comment>
<dbReference type="SMART" id="SM01038">
    <property type="entry name" value="Bgal_small_N"/>
    <property type="match status" value="1"/>
</dbReference>
<dbReference type="InterPro" id="IPR006101">
    <property type="entry name" value="Glyco_hydro_2"/>
</dbReference>
<gene>
    <name evidence="15" type="ORF">HQ47_05940</name>
</gene>
<dbReference type="GO" id="GO:0030246">
    <property type="term" value="F:carbohydrate binding"/>
    <property type="evidence" value="ECO:0007669"/>
    <property type="project" value="InterPro"/>
</dbReference>
<comment type="catalytic activity">
    <reaction evidence="1">
        <text>Hydrolysis of terminal non-reducing beta-D-galactose residues in beta-D-galactosides.</text>
        <dbReference type="EC" id="3.2.1.23"/>
    </reaction>
</comment>
<dbReference type="Pfam" id="PF16353">
    <property type="entry name" value="LacZ_4"/>
    <property type="match status" value="1"/>
</dbReference>
<dbReference type="PRINTS" id="PR00132">
    <property type="entry name" value="GLHYDRLASE2"/>
</dbReference>
<dbReference type="Pfam" id="PF00703">
    <property type="entry name" value="Glyco_hydro_2"/>
    <property type="match status" value="1"/>
</dbReference>
<dbReference type="GO" id="GO:0009341">
    <property type="term" value="C:beta-galactosidase complex"/>
    <property type="evidence" value="ECO:0007669"/>
    <property type="project" value="InterPro"/>
</dbReference>
<evidence type="ECO:0000256" key="11">
    <source>
        <dbReference type="ARBA" id="ARBA00023026"/>
    </source>
</evidence>
<dbReference type="InterPro" id="IPR036156">
    <property type="entry name" value="Beta-gal/glucu_dom_sf"/>
</dbReference>
<keyword evidence="11" id="KW-0843">Virulence</keyword>
<keyword evidence="9" id="KW-0788">Thiol protease</keyword>
<dbReference type="PANTHER" id="PTHR46323:SF2">
    <property type="entry name" value="BETA-GALACTOSIDASE"/>
    <property type="match status" value="1"/>
</dbReference>
<dbReference type="SUPFAM" id="SSF74650">
    <property type="entry name" value="Galactose mutarotase-like"/>
    <property type="match status" value="1"/>
</dbReference>
<dbReference type="InterPro" id="IPR050347">
    <property type="entry name" value="Bact_Beta-galactosidase"/>
</dbReference>
<dbReference type="InterPro" id="IPR008979">
    <property type="entry name" value="Galactose-bd-like_sf"/>
</dbReference>
<dbReference type="GO" id="GO:0006508">
    <property type="term" value="P:proteolysis"/>
    <property type="evidence" value="ECO:0007669"/>
    <property type="project" value="UniProtKB-KW"/>
</dbReference>
<dbReference type="GO" id="GO:0004565">
    <property type="term" value="F:beta-galactosidase activity"/>
    <property type="evidence" value="ECO:0007669"/>
    <property type="project" value="UniProtKB-EC"/>
</dbReference>
<dbReference type="PROSITE" id="PS50022">
    <property type="entry name" value="FA58C_3"/>
    <property type="match status" value="1"/>
</dbReference>
<protein>
    <recommendedName>
        <fullName evidence="6">beta-galactosidase</fullName>
        <ecNumber evidence="6">3.2.1.23</ecNumber>
    </recommendedName>
    <alternativeName>
        <fullName evidence="13">Lactase</fullName>
    </alternativeName>
</protein>
<keyword evidence="16" id="KW-1185">Reference proteome</keyword>
<dbReference type="OrthoDB" id="9801077at2"/>
<dbReference type="Pfam" id="PF02929">
    <property type="entry name" value="Bgal_small_N"/>
    <property type="match status" value="1"/>
</dbReference>
<dbReference type="eggNOG" id="COG3250">
    <property type="taxonomic scope" value="Bacteria"/>
</dbReference>
<dbReference type="SUPFAM" id="SSF49785">
    <property type="entry name" value="Galactose-binding domain-like"/>
    <property type="match status" value="2"/>
</dbReference>
<dbReference type="EC" id="3.2.1.23" evidence="6"/>